<keyword evidence="6" id="KW-1185">Reference proteome</keyword>
<name>A0A5J5I4E6_9SPHN</name>
<dbReference type="GO" id="GO:0005524">
    <property type="term" value="F:ATP binding"/>
    <property type="evidence" value="ECO:0007669"/>
    <property type="project" value="InterPro"/>
</dbReference>
<keyword evidence="4" id="KW-0067">ATP-binding</keyword>
<feature type="compositionally biased region" description="Basic and acidic residues" evidence="1">
    <location>
        <begin position="444"/>
        <end position="456"/>
    </location>
</feature>
<dbReference type="Proteomes" id="UP000326364">
    <property type="component" value="Unassembled WGS sequence"/>
</dbReference>
<organism evidence="4 5">
    <name type="scientific">Sphingobium limneticum</name>
    <dbReference type="NCBI Taxonomy" id="1007511"/>
    <lineage>
        <taxon>Bacteria</taxon>
        <taxon>Pseudomonadati</taxon>
        <taxon>Pseudomonadota</taxon>
        <taxon>Alphaproteobacteria</taxon>
        <taxon>Sphingomonadales</taxon>
        <taxon>Sphingomonadaceae</taxon>
        <taxon>Sphingobium</taxon>
    </lineage>
</organism>
<keyword evidence="4" id="KW-0378">Hydrolase</keyword>
<dbReference type="GO" id="GO:0004386">
    <property type="term" value="F:helicase activity"/>
    <property type="evidence" value="ECO:0007669"/>
    <property type="project" value="UniProtKB-KW"/>
</dbReference>
<dbReference type="Gene3D" id="3.40.50.300">
    <property type="entry name" value="P-loop containing nucleotide triphosphate hydrolases"/>
    <property type="match status" value="1"/>
</dbReference>
<evidence type="ECO:0000313" key="5">
    <source>
        <dbReference type="Proteomes" id="UP000325933"/>
    </source>
</evidence>
<evidence type="ECO:0000313" key="3">
    <source>
        <dbReference type="EMBL" id="KAA9018282.1"/>
    </source>
</evidence>
<accession>A0A5J5I4E6</accession>
<reference evidence="5 6" key="1">
    <citation type="submission" date="2019-09" db="EMBL/GenBank/DDBJ databases">
        <authorList>
            <person name="Feng G."/>
        </authorList>
    </citation>
    <scope>NUCLEOTIDE SEQUENCE [LARGE SCALE GENOMIC DNA]</scope>
    <source>
        <strain evidence="4 5">KACC 19283</strain>
        <strain evidence="3 6">KACC 19284</strain>
    </source>
</reference>
<dbReference type="SUPFAM" id="SSF52540">
    <property type="entry name" value="P-loop containing nucleoside triphosphate hydrolases"/>
    <property type="match status" value="1"/>
</dbReference>
<dbReference type="Pfam" id="PF00270">
    <property type="entry name" value="DEAD"/>
    <property type="match status" value="1"/>
</dbReference>
<dbReference type="InterPro" id="IPR027417">
    <property type="entry name" value="P-loop_NTPase"/>
</dbReference>
<evidence type="ECO:0000313" key="6">
    <source>
        <dbReference type="Proteomes" id="UP000326364"/>
    </source>
</evidence>
<feature type="domain" description="DEAD/DEAH-box helicase" evidence="2">
    <location>
        <begin position="9"/>
        <end position="118"/>
    </location>
</feature>
<comment type="caution">
    <text evidence="4">The sequence shown here is derived from an EMBL/GenBank/DDBJ whole genome shotgun (WGS) entry which is preliminary data.</text>
</comment>
<keyword evidence="4" id="KW-0347">Helicase</keyword>
<proteinExistence type="predicted"/>
<evidence type="ECO:0000313" key="4">
    <source>
        <dbReference type="EMBL" id="KAA9030918.1"/>
    </source>
</evidence>
<evidence type="ECO:0000259" key="2">
    <source>
        <dbReference type="Pfam" id="PF00270"/>
    </source>
</evidence>
<feature type="region of interest" description="Disordered" evidence="1">
    <location>
        <begin position="429"/>
        <end position="470"/>
    </location>
</feature>
<keyword evidence="4" id="KW-0547">Nucleotide-binding</keyword>
<dbReference type="GO" id="GO:0003676">
    <property type="term" value="F:nucleic acid binding"/>
    <property type="evidence" value="ECO:0007669"/>
    <property type="project" value="InterPro"/>
</dbReference>
<evidence type="ECO:0000256" key="1">
    <source>
        <dbReference type="SAM" id="MobiDB-lite"/>
    </source>
</evidence>
<dbReference type="Proteomes" id="UP000325933">
    <property type="component" value="Unassembled WGS sequence"/>
</dbReference>
<dbReference type="EMBL" id="VYQB01000005">
    <property type="protein sequence ID" value="KAA9018282.1"/>
    <property type="molecule type" value="Genomic_DNA"/>
</dbReference>
<dbReference type="RefSeq" id="WP_150425466.1">
    <property type="nucleotide sequence ID" value="NZ_VYQA01000005.1"/>
</dbReference>
<sequence>MDTFYYQPGPAGSGKTYQLAHWAIERAAVNEKVLIAQPTKELIRDTVKQIKRLDPDANVTALYGKKRNDRVSARTVEHLNDAKPHQGEILLVTHETLKRLPMTMRKFWHMVCDEVPSVMEHIDLKIAVTHSHATQHIATEELPGGLLVLTPGNRAALEAIQINAKEDQNIASFNRLVSTMLSGEHLVLVAADTYTDLIQNPDTRGRIDVFAVLLPEFARGYASTTFMGANITETEMFVIWEAIQNVAWQLHPDMGDKLRYQTHENGKRLTIGYLFDGRMSRRHLGSEDDSGETVFDQVTDFVARYWEGIPFLWQANATAMPSGFDYDARLPGVSHGLDKAHYKRVHNVALLSAMNRKTAAYGFLAKLGISSEQAQATLSWQNDYQAMMRCSLRDPNAVAPVRVIVGSKEGAEWIAGKFPGCVVEKLDHGISEPIKPGRPPLGDKPSKAASSKERTRASRARAKAKREAGL</sequence>
<dbReference type="EMBL" id="VYQA01000005">
    <property type="protein sequence ID" value="KAA9030918.1"/>
    <property type="molecule type" value="Genomic_DNA"/>
</dbReference>
<dbReference type="InterPro" id="IPR011545">
    <property type="entry name" value="DEAD/DEAH_box_helicase_dom"/>
</dbReference>
<gene>
    <name evidence="4" type="ORF">F4U95_09175</name>
    <name evidence="3" type="ORF">F4U96_09225</name>
</gene>
<dbReference type="AlphaFoldDB" id="A0A5J5I4E6"/>
<protein>
    <submittedName>
        <fullName evidence="4">DEAD/DEAH box helicase</fullName>
    </submittedName>
</protein>